<reference evidence="1" key="1">
    <citation type="journal article" date="2019" name="bioRxiv">
        <title>The Genome of the Zebra Mussel, Dreissena polymorpha: A Resource for Invasive Species Research.</title>
        <authorList>
            <person name="McCartney M.A."/>
            <person name="Auch B."/>
            <person name="Kono T."/>
            <person name="Mallez S."/>
            <person name="Zhang Y."/>
            <person name="Obille A."/>
            <person name="Becker A."/>
            <person name="Abrahante J.E."/>
            <person name="Garbe J."/>
            <person name="Badalamenti J.P."/>
            <person name="Herman A."/>
            <person name="Mangelson H."/>
            <person name="Liachko I."/>
            <person name="Sullivan S."/>
            <person name="Sone E.D."/>
            <person name="Koren S."/>
            <person name="Silverstein K.A.T."/>
            <person name="Beckman K.B."/>
            <person name="Gohl D.M."/>
        </authorList>
    </citation>
    <scope>NUCLEOTIDE SEQUENCE</scope>
    <source>
        <strain evidence="1">Duluth1</strain>
        <tissue evidence="1">Whole animal</tissue>
    </source>
</reference>
<organism evidence="1 2">
    <name type="scientific">Dreissena polymorpha</name>
    <name type="common">Zebra mussel</name>
    <name type="synonym">Mytilus polymorpha</name>
    <dbReference type="NCBI Taxonomy" id="45954"/>
    <lineage>
        <taxon>Eukaryota</taxon>
        <taxon>Metazoa</taxon>
        <taxon>Spiralia</taxon>
        <taxon>Lophotrochozoa</taxon>
        <taxon>Mollusca</taxon>
        <taxon>Bivalvia</taxon>
        <taxon>Autobranchia</taxon>
        <taxon>Heteroconchia</taxon>
        <taxon>Euheterodonta</taxon>
        <taxon>Imparidentia</taxon>
        <taxon>Neoheterodontei</taxon>
        <taxon>Myida</taxon>
        <taxon>Dreissenoidea</taxon>
        <taxon>Dreissenidae</taxon>
        <taxon>Dreissena</taxon>
    </lineage>
</organism>
<dbReference type="AlphaFoldDB" id="A0A9D4M1X5"/>
<evidence type="ECO:0000313" key="2">
    <source>
        <dbReference type="Proteomes" id="UP000828390"/>
    </source>
</evidence>
<dbReference type="EMBL" id="JAIWYP010000002">
    <property type="protein sequence ID" value="KAH3867948.1"/>
    <property type="molecule type" value="Genomic_DNA"/>
</dbReference>
<comment type="caution">
    <text evidence="1">The sequence shown here is derived from an EMBL/GenBank/DDBJ whole genome shotgun (WGS) entry which is preliminary data.</text>
</comment>
<sequence>MWACRDETGRVQILSRQKVVTIAMGIPETIRFAIILDAQMVCGQHVQVGAHVPQHVVGV</sequence>
<evidence type="ECO:0000313" key="1">
    <source>
        <dbReference type="EMBL" id="KAH3867948.1"/>
    </source>
</evidence>
<name>A0A9D4M1X5_DREPO</name>
<protein>
    <submittedName>
        <fullName evidence="1">Uncharacterized protein</fullName>
    </submittedName>
</protein>
<accession>A0A9D4M1X5</accession>
<keyword evidence="2" id="KW-1185">Reference proteome</keyword>
<gene>
    <name evidence="1" type="ORF">DPMN_031083</name>
</gene>
<proteinExistence type="predicted"/>
<reference evidence="1" key="2">
    <citation type="submission" date="2020-11" db="EMBL/GenBank/DDBJ databases">
        <authorList>
            <person name="McCartney M.A."/>
            <person name="Auch B."/>
            <person name="Kono T."/>
            <person name="Mallez S."/>
            <person name="Becker A."/>
            <person name="Gohl D.M."/>
            <person name="Silverstein K.A.T."/>
            <person name="Koren S."/>
            <person name="Bechman K.B."/>
            <person name="Herman A."/>
            <person name="Abrahante J.E."/>
            <person name="Garbe J."/>
        </authorList>
    </citation>
    <scope>NUCLEOTIDE SEQUENCE</scope>
    <source>
        <strain evidence="1">Duluth1</strain>
        <tissue evidence="1">Whole animal</tissue>
    </source>
</reference>
<dbReference type="Proteomes" id="UP000828390">
    <property type="component" value="Unassembled WGS sequence"/>
</dbReference>